<evidence type="ECO:0000313" key="1">
    <source>
        <dbReference type="EMBL" id="NHN79161.1"/>
    </source>
</evidence>
<name>A0AA44C7V5_9GAMM</name>
<protein>
    <submittedName>
        <fullName evidence="1">Uncharacterized protein</fullName>
    </submittedName>
</protein>
<sequence length="66" mass="7068">MPLPLLIALQFLTRLPIHFPWGGLLACTFLQGTNLLERVTADVTGMAMSHPGSGGYPVDGFDLALD</sequence>
<dbReference type="EMBL" id="JAAPAP010000016">
    <property type="protein sequence ID" value="NHN79161.1"/>
    <property type="molecule type" value="Genomic_DNA"/>
</dbReference>
<comment type="caution">
    <text evidence="1">The sequence shown here is derived from an EMBL/GenBank/DDBJ whole genome shotgun (WGS) entry which is preliminary data.</text>
</comment>
<proteinExistence type="predicted"/>
<organism evidence="1 2">
    <name type="scientific">Azotobacter chroococcum</name>
    <dbReference type="NCBI Taxonomy" id="353"/>
    <lineage>
        <taxon>Bacteria</taxon>
        <taxon>Pseudomonadati</taxon>
        <taxon>Pseudomonadota</taxon>
        <taxon>Gammaproteobacteria</taxon>
        <taxon>Pseudomonadales</taxon>
        <taxon>Pseudomonadaceae</taxon>
        <taxon>Azotobacter</taxon>
    </lineage>
</organism>
<evidence type="ECO:0000313" key="2">
    <source>
        <dbReference type="Proteomes" id="UP000736384"/>
    </source>
</evidence>
<gene>
    <name evidence="1" type="ORF">HA520_18035</name>
</gene>
<reference evidence="1" key="1">
    <citation type="submission" date="2020-03" db="EMBL/GenBank/DDBJ databases">
        <title>Genome assembly of Azotobacter chroococcum W5.</title>
        <authorList>
            <person name="Kannepalli A."/>
        </authorList>
    </citation>
    <scope>NUCLEOTIDE SEQUENCE</scope>
    <source>
        <strain evidence="1">W5</strain>
    </source>
</reference>
<accession>A0AA44C7V5</accession>
<dbReference type="Proteomes" id="UP000736384">
    <property type="component" value="Unassembled WGS sequence"/>
</dbReference>
<dbReference type="AlphaFoldDB" id="A0AA44C7V5"/>